<dbReference type="NCBIfam" id="NF040494">
    <property type="entry name" value="nitrored_ArsF"/>
    <property type="match status" value="1"/>
</dbReference>
<accession>A0A934RDT8</accession>
<evidence type="ECO:0000313" key="1">
    <source>
        <dbReference type="EMBL" id="MBK1828923.1"/>
    </source>
</evidence>
<evidence type="ECO:0000313" key="2">
    <source>
        <dbReference type="Proteomes" id="UP000658278"/>
    </source>
</evidence>
<name>A0A934RDT8_9BACT</name>
<proteinExistence type="predicted"/>
<organism evidence="1 2">
    <name type="scientific">Haloferula rosea</name>
    <dbReference type="NCBI Taxonomy" id="490093"/>
    <lineage>
        <taxon>Bacteria</taxon>
        <taxon>Pseudomonadati</taxon>
        <taxon>Verrucomicrobiota</taxon>
        <taxon>Verrucomicrobiia</taxon>
        <taxon>Verrucomicrobiales</taxon>
        <taxon>Verrucomicrobiaceae</taxon>
        <taxon>Haloferula</taxon>
    </lineage>
</organism>
<dbReference type="RefSeq" id="WP_200283224.1">
    <property type="nucleotide sequence ID" value="NZ_JAENII010000020.1"/>
</dbReference>
<reference evidence="1" key="1">
    <citation type="submission" date="2021-01" db="EMBL/GenBank/DDBJ databases">
        <title>Modified the classification status of verrucomicrobia.</title>
        <authorList>
            <person name="Feng X."/>
        </authorList>
    </citation>
    <scope>NUCLEOTIDE SEQUENCE</scope>
    <source>
        <strain evidence="1">KCTC 22201</strain>
    </source>
</reference>
<keyword evidence="2" id="KW-1185">Reference proteome</keyword>
<dbReference type="AlphaFoldDB" id="A0A934RDT8"/>
<dbReference type="EMBL" id="JAENII010000020">
    <property type="protein sequence ID" value="MBK1828923.1"/>
    <property type="molecule type" value="Genomic_DNA"/>
</dbReference>
<comment type="caution">
    <text evidence="1">The sequence shown here is derived from an EMBL/GenBank/DDBJ whole genome shotgun (WGS) entry which is preliminary data.</text>
</comment>
<evidence type="ECO:0008006" key="3">
    <source>
        <dbReference type="Google" id="ProtNLM"/>
    </source>
</evidence>
<sequence>MKRIAQSILLVFALGSISYWAWDRLANPASTGLATAATSPPATQPPPSTEPMVLVTYFTTDVRCTSCRTIEVLTRETLEQGFASELASGTLRFRTLNLDRPENKHFESDYDLAFKTVVVSRAQSGKSGDWEKLDEVWSLKDDPEAFKAYLEGPIRSRLAALP</sequence>
<protein>
    <recommendedName>
        <fullName evidence="3">Thioredoxin</fullName>
    </recommendedName>
</protein>
<dbReference type="Proteomes" id="UP000658278">
    <property type="component" value="Unassembled WGS sequence"/>
</dbReference>
<gene>
    <name evidence="1" type="ORF">JIN81_17945</name>
</gene>
<dbReference type="InterPro" id="IPR047698">
    <property type="entry name" value="ArsF-like"/>
</dbReference>